<dbReference type="EMBL" id="JAYRBN010000097">
    <property type="protein sequence ID" value="KAL2729311.1"/>
    <property type="molecule type" value="Genomic_DNA"/>
</dbReference>
<evidence type="ECO:0000313" key="3">
    <source>
        <dbReference type="Proteomes" id="UP001607303"/>
    </source>
</evidence>
<feature type="region of interest" description="Disordered" evidence="1">
    <location>
        <begin position="75"/>
        <end position="121"/>
    </location>
</feature>
<accession>A0ABD2B998</accession>
<comment type="caution">
    <text evidence="2">The sequence shown here is derived from an EMBL/GenBank/DDBJ whole genome shotgun (WGS) entry which is preliminary data.</text>
</comment>
<name>A0ABD2B998_VESMC</name>
<dbReference type="Proteomes" id="UP001607303">
    <property type="component" value="Unassembled WGS sequence"/>
</dbReference>
<proteinExistence type="predicted"/>
<evidence type="ECO:0000313" key="2">
    <source>
        <dbReference type="EMBL" id="KAL2729311.1"/>
    </source>
</evidence>
<reference evidence="2 3" key="1">
    <citation type="journal article" date="2024" name="Ann. Entomol. Soc. Am.">
        <title>Genomic analyses of the southern and eastern yellowjacket wasps (Hymenoptera: Vespidae) reveal evolutionary signatures of social life.</title>
        <authorList>
            <person name="Catto M.A."/>
            <person name="Caine P.B."/>
            <person name="Orr S.E."/>
            <person name="Hunt B.G."/>
            <person name="Goodisman M.A.D."/>
        </authorList>
    </citation>
    <scope>NUCLEOTIDE SEQUENCE [LARGE SCALE GENOMIC DNA]</scope>
    <source>
        <strain evidence="2">232</strain>
        <tissue evidence="2">Head and thorax</tissue>
    </source>
</reference>
<dbReference type="AlphaFoldDB" id="A0ABD2B998"/>
<gene>
    <name evidence="2" type="ORF">V1477_016491</name>
</gene>
<organism evidence="2 3">
    <name type="scientific">Vespula maculifrons</name>
    <name type="common">Eastern yellow jacket</name>
    <name type="synonym">Wasp</name>
    <dbReference type="NCBI Taxonomy" id="7453"/>
    <lineage>
        <taxon>Eukaryota</taxon>
        <taxon>Metazoa</taxon>
        <taxon>Ecdysozoa</taxon>
        <taxon>Arthropoda</taxon>
        <taxon>Hexapoda</taxon>
        <taxon>Insecta</taxon>
        <taxon>Pterygota</taxon>
        <taxon>Neoptera</taxon>
        <taxon>Endopterygota</taxon>
        <taxon>Hymenoptera</taxon>
        <taxon>Apocrita</taxon>
        <taxon>Aculeata</taxon>
        <taxon>Vespoidea</taxon>
        <taxon>Vespidae</taxon>
        <taxon>Vespinae</taxon>
        <taxon>Vespula</taxon>
    </lineage>
</organism>
<evidence type="ECO:0000256" key="1">
    <source>
        <dbReference type="SAM" id="MobiDB-lite"/>
    </source>
</evidence>
<protein>
    <submittedName>
        <fullName evidence="2">Uncharacterized protein</fullName>
    </submittedName>
</protein>
<keyword evidence="3" id="KW-1185">Reference proteome</keyword>
<sequence length="121" mass="14305">MVERRDKIPFSKDSKMNSFSYRSKKILESDDVRGSCISFSSNKQDSILESILFVKNGYNLQKTVYSESNRQRNQIYHLKAEPRNKKKSNLFNEEEEKKEQGSNCLIKLQRSSEEEDDLEER</sequence>